<name>A0A7X6S075_9STRE</name>
<comment type="caution">
    <text evidence="2">The sequence shown here is derived from an EMBL/GenBank/DDBJ whole genome shotgun (WGS) entry which is preliminary data.</text>
</comment>
<dbReference type="EMBL" id="JAAXPR010000004">
    <property type="protein sequence ID" value="NKZ19923.1"/>
    <property type="molecule type" value="Genomic_DNA"/>
</dbReference>
<keyword evidence="3" id="KW-1185">Reference proteome</keyword>
<feature type="transmembrane region" description="Helical" evidence="1">
    <location>
        <begin position="78"/>
        <end position="96"/>
    </location>
</feature>
<dbReference type="RefSeq" id="WP_168548680.1">
    <property type="nucleotide sequence ID" value="NZ_JAAXPR010000004.1"/>
</dbReference>
<evidence type="ECO:0000256" key="1">
    <source>
        <dbReference type="SAM" id="Phobius"/>
    </source>
</evidence>
<evidence type="ECO:0000313" key="2">
    <source>
        <dbReference type="EMBL" id="NKZ19923.1"/>
    </source>
</evidence>
<evidence type="ECO:0000313" key="3">
    <source>
        <dbReference type="Proteomes" id="UP000522720"/>
    </source>
</evidence>
<protein>
    <submittedName>
        <fullName evidence="2">Uncharacterized protein</fullName>
    </submittedName>
</protein>
<sequence>MKRIILSRELSAFQSMRSVKVYIDGKHVRTLSQEGEVQTYPIVRKEAQVAIKVGVVTSKPVTVKAGQTVFIYPAKKRVFMLWALIVICLMLLYWGYVTFPISTEKWGTIAIFWQRVGLQVLMLVPFNLSWIVPTFVLEVSDDLPNGYFPTMMDKRTSTHQK</sequence>
<keyword evidence="1" id="KW-1133">Transmembrane helix</keyword>
<reference evidence="2 3" key="1">
    <citation type="submission" date="2020-04" db="EMBL/GenBank/DDBJ databases">
        <title>MicrobeNet Type strains.</title>
        <authorList>
            <person name="Nicholson A.C."/>
        </authorList>
    </citation>
    <scope>NUCLEOTIDE SEQUENCE [LARGE SCALE GENOMIC DNA]</scope>
    <source>
        <strain evidence="2 3">CCUG 69612</strain>
    </source>
</reference>
<accession>A0A7X6S075</accession>
<keyword evidence="1" id="KW-0472">Membrane</keyword>
<dbReference type="AlphaFoldDB" id="A0A7X6S075"/>
<organism evidence="2 3">
    <name type="scientific">Streptococcus ovuberis</name>
    <dbReference type="NCBI Taxonomy" id="1936207"/>
    <lineage>
        <taxon>Bacteria</taxon>
        <taxon>Bacillati</taxon>
        <taxon>Bacillota</taxon>
        <taxon>Bacilli</taxon>
        <taxon>Lactobacillales</taxon>
        <taxon>Streptococcaceae</taxon>
        <taxon>Streptococcus</taxon>
    </lineage>
</organism>
<feature type="transmembrane region" description="Helical" evidence="1">
    <location>
        <begin position="116"/>
        <end position="137"/>
    </location>
</feature>
<dbReference type="Proteomes" id="UP000522720">
    <property type="component" value="Unassembled WGS sequence"/>
</dbReference>
<gene>
    <name evidence="2" type="ORF">HF992_03515</name>
</gene>
<keyword evidence="1" id="KW-0812">Transmembrane</keyword>
<proteinExistence type="predicted"/>